<evidence type="ECO:0000313" key="3">
    <source>
        <dbReference type="Proteomes" id="UP000576969"/>
    </source>
</evidence>
<proteinExistence type="predicted"/>
<sequence length="183" mass="18722">MVLIIPYRGVTPTIDATAWIAPSATLIGNVIVGAGASIWFGAVLRGDMDRIELGAGSNLQDNVVVHTNAGIPTLISENVGVGHQAIIHGARIGSGALIGMGAKLLNGSVIGDGALIAAGALVLEGQEVPPGHLAAGLPAKLRGPLSKEMAERVRRNAFHYQLLAREYAEAEPQGGTIDHSSGS</sequence>
<dbReference type="CDD" id="cd04645">
    <property type="entry name" value="LbH_gamma_CA_like"/>
    <property type="match status" value="1"/>
</dbReference>
<dbReference type="PANTHER" id="PTHR13061">
    <property type="entry name" value="DYNACTIN SUBUNIT P25"/>
    <property type="match status" value="1"/>
</dbReference>
<keyword evidence="1" id="KW-1133">Transmembrane helix</keyword>
<dbReference type="Proteomes" id="UP000576969">
    <property type="component" value="Unassembled WGS sequence"/>
</dbReference>
<evidence type="ECO:0000313" key="2">
    <source>
        <dbReference type="EMBL" id="NYE18956.1"/>
    </source>
</evidence>
<dbReference type="GO" id="GO:0016740">
    <property type="term" value="F:transferase activity"/>
    <property type="evidence" value="ECO:0007669"/>
    <property type="project" value="UniProtKB-KW"/>
</dbReference>
<name>A0A7Y9GMA8_9MICO</name>
<dbReference type="Gene3D" id="2.160.10.10">
    <property type="entry name" value="Hexapeptide repeat proteins"/>
    <property type="match status" value="1"/>
</dbReference>
<dbReference type="SUPFAM" id="SSF51161">
    <property type="entry name" value="Trimeric LpxA-like enzymes"/>
    <property type="match status" value="1"/>
</dbReference>
<keyword evidence="3" id="KW-1185">Reference proteome</keyword>
<dbReference type="RefSeq" id="WP_179487975.1">
    <property type="nucleotide sequence ID" value="NZ_JACCBV010000001.1"/>
</dbReference>
<feature type="transmembrane region" description="Helical" evidence="1">
    <location>
        <begin position="20"/>
        <end position="44"/>
    </location>
</feature>
<evidence type="ECO:0000256" key="1">
    <source>
        <dbReference type="SAM" id="Phobius"/>
    </source>
</evidence>
<dbReference type="Pfam" id="PF00132">
    <property type="entry name" value="Hexapep"/>
    <property type="match status" value="1"/>
</dbReference>
<gene>
    <name evidence="2" type="ORF">BJ991_000984</name>
</gene>
<keyword evidence="1" id="KW-0472">Membrane</keyword>
<dbReference type="AlphaFoldDB" id="A0A7Y9GMA8"/>
<keyword evidence="1" id="KW-0812">Transmembrane</keyword>
<dbReference type="InterPro" id="IPR001451">
    <property type="entry name" value="Hexapep"/>
</dbReference>
<accession>A0A7Y9GMA8</accession>
<dbReference type="InterPro" id="IPR011004">
    <property type="entry name" value="Trimer_LpxA-like_sf"/>
</dbReference>
<protein>
    <submittedName>
        <fullName evidence="2">Carbonic anhydrase/acetyltransferase-like protein (Isoleucine patch superfamily)</fullName>
    </submittedName>
</protein>
<dbReference type="InterPro" id="IPR050484">
    <property type="entry name" value="Transf_Hexapept/Carb_Anhydrase"/>
</dbReference>
<reference evidence="2 3" key="1">
    <citation type="submission" date="2020-07" db="EMBL/GenBank/DDBJ databases">
        <title>Sequencing the genomes of 1000 actinobacteria strains.</title>
        <authorList>
            <person name="Klenk H.-P."/>
        </authorList>
    </citation>
    <scope>NUCLEOTIDE SEQUENCE [LARGE SCALE GENOMIC DNA]</scope>
    <source>
        <strain evidence="2 3">DSM 24662</strain>
    </source>
</reference>
<organism evidence="2 3">
    <name type="scientific">Microbacterium immunditiarum</name>
    <dbReference type="NCBI Taxonomy" id="337480"/>
    <lineage>
        <taxon>Bacteria</taxon>
        <taxon>Bacillati</taxon>
        <taxon>Actinomycetota</taxon>
        <taxon>Actinomycetes</taxon>
        <taxon>Micrococcales</taxon>
        <taxon>Microbacteriaceae</taxon>
        <taxon>Microbacterium</taxon>
    </lineage>
</organism>
<keyword evidence="2" id="KW-0808">Transferase</keyword>
<dbReference type="EMBL" id="JACCBV010000001">
    <property type="protein sequence ID" value="NYE18956.1"/>
    <property type="molecule type" value="Genomic_DNA"/>
</dbReference>
<dbReference type="PANTHER" id="PTHR13061:SF29">
    <property type="entry name" value="GAMMA CARBONIC ANHYDRASE-LIKE 1, MITOCHONDRIAL-RELATED"/>
    <property type="match status" value="1"/>
</dbReference>
<comment type="caution">
    <text evidence="2">The sequence shown here is derived from an EMBL/GenBank/DDBJ whole genome shotgun (WGS) entry which is preliminary data.</text>
</comment>
<dbReference type="InterPro" id="IPR047324">
    <property type="entry name" value="LbH_gamma_CA-like"/>
</dbReference>